<dbReference type="GeneID" id="7839916"/>
<dbReference type="EMBL" id="GG662441">
    <property type="protein sequence ID" value="EAS04766.2"/>
    <property type="molecule type" value="Genomic_DNA"/>
</dbReference>
<feature type="compositionally biased region" description="Low complexity" evidence="2">
    <location>
        <begin position="180"/>
        <end position="198"/>
    </location>
</feature>
<accession>I7MAK4</accession>
<feature type="coiled-coil region" evidence="1">
    <location>
        <begin position="538"/>
        <end position="565"/>
    </location>
</feature>
<evidence type="ECO:0000256" key="2">
    <source>
        <dbReference type="SAM" id="MobiDB-lite"/>
    </source>
</evidence>
<sequence>MDGEKINTSGISLDILEDILELAFQKWQKEKRYNPTSEFNSIKVLSSYNEILYQRNINSEKDQLYYNFIHQIGKQIPKGSSKDDWLSFCKQIFKSPVKSQYQKSEESAESNKNLSMYANKDYINKLMMKAFIVLLKNCLYKRQKKKDQFKKQQQESSSPIMNQDNFIAESDSFIKYKRNQVSQKNLQKQSSQSQIKNSPHISIDSHQNQNKSSNMMMSPPTQELSLLYKSSNNKMQREIQIDEQNKQVKQCSELNFIQKPKVKESHNDSIRQLTAKESLEYQNQSNRQIKSNNSFSQLNQVTSPSQLPLQTNNSPSTYNNLQMASPNKLPNFQKKQKNIYLLENTKGFQELETVATASNTDNLATMSSNTNTFRTKTIKFTKDNANTKYTKSLINCMYDNLDMIETNMDELGENAINMTRMSADFDASSICRVKNNTKFLDESYSFHQVNTANNLFQTGHEQSLDEMSFQQTDQSYNLPQNTTKESLFVKFIEKKCNEAQTPKILSKSTDRQLFDLDFCTIQENIKILSSYFIKLQIYKNQQKKKKQIQQQILNLEKEADSYFIRKLKDKVFCLLKAFGIVSSETQERYNKVKRNNEMKIKRQYLYKFVEKYHEKVLEKTQIEYLQKNISQNLIQKAFYSMKDYHEKQYQKRMAANSLIFTSTISVDFIINLYLSNILRQNESLQLQSIYQLFQDCSAHYNYKPLVTSLIKNALITQKNSKLLLRQNENIILNKKHTYFSVLKSLYERNFQASNLYNYKVMQKVFNVFKNYSCKRMQLKDGLEQFISKRLCNKLQEVIYSWKQFTVENSLLQRKGSIVFDKYRQKMTKKYISKWIENFNNQQEDKQKILKSNTFFFQTVCSKVLFEMKKNSLKKKSKRLMNQMAIKHSNDKTLRFFFDVVTVFYERSKIERIKLRQIEDKKNLINLKQYLNLWRLERFYNKITFQFRLNNVFQKLIFAFEQEKQISKEYEQKVQQFQKQQVQRKVQKAFAVLQQNTNLSSEYFRDAFSFHYNTLISKAFNILRVNREIKMQKYSNVFEYLNKKAHQLQFNIFETWKQRAIQNSESRKKDKLALNFYIKKLFTLIIKTLQDHAQQQKSKKQNKDLALIYYKNSLWKRWRQKFIDKIVINHDNMRLMTLGMKSMIINLNNKKQMNEKIQKADYFMYMSLFKKAQYFIEFLKINKEKAFFKKQAVNNAREIIEKNCKARIFQEMKKYSQKNKGYTKKIILMKQIKNLELTKIYFIKLMQNLANKKIFTRKIFDRLELQKKKNLKSAIRLWKKSIDIQNEEIEIHDKGAFLQQTLLKKRFFVSFIQHHQQIQADKIQNIKSIQFYKRQLFYKFRNIFYKSIELKKLKFIATKHFAFNLMRKGFFGWKQYSVELFEQRYKKVDEYFDNPFLMSQKKSTISLVDKENFDINQQIAEDFDNNFDSIMSYSSDKKLKPNFGQNQNKVLKVIDNYRK</sequence>
<reference evidence="4" key="1">
    <citation type="journal article" date="2006" name="PLoS Biol.">
        <title>Macronuclear genome sequence of the ciliate Tetrahymena thermophila, a model eukaryote.</title>
        <authorList>
            <person name="Eisen J.A."/>
            <person name="Coyne R.S."/>
            <person name="Wu M."/>
            <person name="Wu D."/>
            <person name="Thiagarajan M."/>
            <person name="Wortman J.R."/>
            <person name="Badger J.H."/>
            <person name="Ren Q."/>
            <person name="Amedeo P."/>
            <person name="Jones K.M."/>
            <person name="Tallon L.J."/>
            <person name="Delcher A.L."/>
            <person name="Salzberg S.L."/>
            <person name="Silva J.C."/>
            <person name="Haas B.J."/>
            <person name="Majoros W.H."/>
            <person name="Farzad M."/>
            <person name="Carlton J.M."/>
            <person name="Smith R.K. Jr."/>
            <person name="Garg J."/>
            <person name="Pearlman R.E."/>
            <person name="Karrer K.M."/>
            <person name="Sun L."/>
            <person name="Manning G."/>
            <person name="Elde N.C."/>
            <person name="Turkewitz A.P."/>
            <person name="Asai D.J."/>
            <person name="Wilkes D.E."/>
            <person name="Wang Y."/>
            <person name="Cai H."/>
            <person name="Collins K."/>
            <person name="Stewart B.A."/>
            <person name="Lee S.R."/>
            <person name="Wilamowska K."/>
            <person name="Weinberg Z."/>
            <person name="Ruzzo W.L."/>
            <person name="Wloga D."/>
            <person name="Gaertig J."/>
            <person name="Frankel J."/>
            <person name="Tsao C.-C."/>
            <person name="Gorovsky M.A."/>
            <person name="Keeling P.J."/>
            <person name="Waller R.F."/>
            <person name="Patron N.J."/>
            <person name="Cherry J.M."/>
            <person name="Stover N.A."/>
            <person name="Krieger C.J."/>
            <person name="del Toro C."/>
            <person name="Ryder H.F."/>
            <person name="Williamson S.C."/>
            <person name="Barbeau R.A."/>
            <person name="Hamilton E.P."/>
            <person name="Orias E."/>
        </authorList>
    </citation>
    <scope>NUCLEOTIDE SEQUENCE [LARGE SCALE GENOMIC DNA]</scope>
    <source>
        <strain evidence="4">SB210</strain>
    </source>
</reference>
<dbReference type="InParanoid" id="I7MAK4"/>
<organism evidence="3 4">
    <name type="scientific">Tetrahymena thermophila (strain SB210)</name>
    <dbReference type="NCBI Taxonomy" id="312017"/>
    <lineage>
        <taxon>Eukaryota</taxon>
        <taxon>Sar</taxon>
        <taxon>Alveolata</taxon>
        <taxon>Ciliophora</taxon>
        <taxon>Intramacronucleata</taxon>
        <taxon>Oligohymenophorea</taxon>
        <taxon>Hymenostomatida</taxon>
        <taxon>Tetrahymenina</taxon>
        <taxon>Tetrahymenidae</taxon>
        <taxon>Tetrahymena</taxon>
    </lineage>
</organism>
<dbReference type="RefSeq" id="XP_001025011.2">
    <property type="nucleotide sequence ID" value="XM_001025011.2"/>
</dbReference>
<keyword evidence="4" id="KW-1185">Reference proteome</keyword>
<feature type="compositionally biased region" description="Polar residues" evidence="2">
    <location>
        <begin position="204"/>
        <end position="218"/>
    </location>
</feature>
<name>I7MAK4_TETTS</name>
<keyword evidence="1" id="KW-0175">Coiled coil</keyword>
<dbReference type="Proteomes" id="UP000009168">
    <property type="component" value="Unassembled WGS sequence"/>
</dbReference>
<feature type="region of interest" description="Disordered" evidence="2">
    <location>
        <begin position="180"/>
        <end position="218"/>
    </location>
</feature>
<evidence type="ECO:0000313" key="3">
    <source>
        <dbReference type="EMBL" id="EAS04766.2"/>
    </source>
</evidence>
<dbReference type="KEGG" id="tet:TTHERM_00466130"/>
<proteinExistence type="predicted"/>
<evidence type="ECO:0000256" key="1">
    <source>
        <dbReference type="SAM" id="Coils"/>
    </source>
</evidence>
<protein>
    <submittedName>
        <fullName evidence="3">Uncharacterized protein</fullName>
    </submittedName>
</protein>
<evidence type="ECO:0000313" key="4">
    <source>
        <dbReference type="Proteomes" id="UP000009168"/>
    </source>
</evidence>
<gene>
    <name evidence="3" type="ORF">TTHERM_00466130</name>
</gene>